<keyword evidence="15" id="KW-1185">Reference proteome</keyword>
<dbReference type="OrthoDB" id="512971at2759"/>
<dbReference type="Pfam" id="PF00069">
    <property type="entry name" value="Pkinase"/>
    <property type="match status" value="1"/>
</dbReference>
<dbReference type="Pfam" id="PF00560">
    <property type="entry name" value="LRR_1"/>
    <property type="match status" value="2"/>
</dbReference>
<keyword evidence="5" id="KW-0808">Transferase</keyword>
<dbReference type="EMBL" id="SIDB01000008">
    <property type="protein sequence ID" value="KAI3429892.1"/>
    <property type="molecule type" value="Genomic_DNA"/>
</dbReference>
<evidence type="ECO:0000256" key="1">
    <source>
        <dbReference type="ARBA" id="ARBA00004370"/>
    </source>
</evidence>
<feature type="compositionally biased region" description="Low complexity" evidence="11">
    <location>
        <begin position="1004"/>
        <end position="1042"/>
    </location>
</feature>
<evidence type="ECO:0000256" key="3">
    <source>
        <dbReference type="ARBA" id="ARBA00008684"/>
    </source>
</evidence>
<dbReference type="CDD" id="cd13999">
    <property type="entry name" value="STKc_MAP3K-like"/>
    <property type="match status" value="1"/>
</dbReference>
<dbReference type="Proteomes" id="UP001055712">
    <property type="component" value="Unassembled WGS sequence"/>
</dbReference>
<dbReference type="PROSITE" id="PS50011">
    <property type="entry name" value="PROTEIN_KINASE_DOM"/>
    <property type="match status" value="1"/>
</dbReference>
<dbReference type="Gene3D" id="3.80.10.10">
    <property type="entry name" value="Ribonuclease Inhibitor"/>
    <property type="match status" value="2"/>
</dbReference>
<dbReference type="GO" id="GO:0005524">
    <property type="term" value="F:ATP binding"/>
    <property type="evidence" value="ECO:0007669"/>
    <property type="project" value="UniProtKB-UniRule"/>
</dbReference>
<feature type="compositionally biased region" description="Gly residues" evidence="11">
    <location>
        <begin position="966"/>
        <end position="975"/>
    </location>
</feature>
<evidence type="ECO:0000256" key="9">
    <source>
        <dbReference type="ARBA" id="ARBA00022840"/>
    </source>
</evidence>
<sequence length="1055" mass="108586">MATRLLWLWASVLLLTQAQEGPPPSSDAEALLAQRRAVTNWPQFAAANGIRGWDDSLPLCQWSGVVCSEELEGRVQSLSLQCDGCPAAAQGLLAPQLATLSAATTINLQGNAFSGTLPPQWGGPAALAALQNLYLNDNSLSGSLPGSWGSPGALPQLSLLRIDGNRLGGSLPGGWGGGGGSGEGSLPNLMVLRLFDNQLSGSLPAGWGSSGAFPHLQILALQNNSLTGAVPATWQAPGAMQYLQELYLQANRLSGQLPGSWGSNGSWYLLSYLYLSNNMLGGTLPPEWGQPGSFSSLRVLHLNDSQLTGTLPAEWGDGGLSEIEAMFLERNSLSGTVPPQWANLSSLSRLTLRPGNAKLCGPLPAGLPFVICTDEDISCLKDRPTLLEGSCAAATGGGAAPRPSPAPPDSGGGGVSAVAIAVPVAVGAALLAAAAGCCAWAAVRRRRRQRWQQEDEELRAAARARSMAAHPFDTEEGRAALTSPFAAGAFQSADPFPSGGSGASERQRRSGGRSGSTAEARQQRGPHDSADTHTSSQTASAGSLRSMLAAKCARINTKSMSLDAGSSESGVGRGAAEPAPPQLPLPPDGFAPGSLEMQPLGLGVLGPGGDAEQDALTAMLSGQAGSSDQTSAEDVALPPGVAELPFSDWELTPQEIEILKRPDGSDWCLGSGGFGQVYKALRHGVQPVAVKVLSITGEGRQLAMADFRREIAILKGCRDVNIVQFVGASLTPDRTMLVTEYLEGGNLANNITAGRVSWYRRGKKIALDVARGLVFLHSRRIVHFDLKSPNILLAKDGTAKIGDVGMAKILAREYVTGVVGTLAWAAPEMLWGERCTEKADIYSYGIVLWEIASGEKPVRGQLRDLSVPQECPAAVRDLILECLETRPSRRPSALEIVQRLQALPGVSPAGSTAIRASPSPRAGASQTAAAAAAGRAGSSAGSGACTGGGSAASSGSRQSAGTTVGPAGGMAGSAGGASVAFGQRQASTRAARSLSEGLPPRPPSAAARSQQRQPTSLQAQDSSSSGTSPGAAAAGAAPPLQQRGRSGSGGEWYSI</sequence>
<keyword evidence="6" id="KW-0677">Repeat</keyword>
<dbReference type="Pfam" id="PF08263">
    <property type="entry name" value="LRRNT_2"/>
    <property type="match status" value="1"/>
</dbReference>
<dbReference type="PROSITE" id="PS00107">
    <property type="entry name" value="PROTEIN_KINASE_ATP"/>
    <property type="match status" value="1"/>
</dbReference>
<dbReference type="GO" id="GO:0005930">
    <property type="term" value="C:axoneme"/>
    <property type="evidence" value="ECO:0007669"/>
    <property type="project" value="UniProtKB-SubCell"/>
</dbReference>
<feature type="compositionally biased region" description="Polar residues" evidence="11">
    <location>
        <begin position="532"/>
        <end position="543"/>
    </location>
</feature>
<proteinExistence type="inferred from homology"/>
<feature type="domain" description="Protein kinase" evidence="13">
    <location>
        <begin position="663"/>
        <end position="903"/>
    </location>
</feature>
<dbReference type="GO" id="GO:0016020">
    <property type="term" value="C:membrane"/>
    <property type="evidence" value="ECO:0007669"/>
    <property type="project" value="UniProtKB-SubCell"/>
</dbReference>
<dbReference type="AlphaFoldDB" id="A0A9D4YWD3"/>
<comment type="subcellular location">
    <subcellularLocation>
        <location evidence="2">Cytoplasm</location>
        <location evidence="2">Cytoskeleton</location>
        <location evidence="2">Cilium axoneme</location>
    </subcellularLocation>
    <subcellularLocation>
        <location evidence="1">Membrane</location>
    </subcellularLocation>
</comment>
<dbReference type="InterPro" id="IPR011009">
    <property type="entry name" value="Kinase-like_dom_sf"/>
</dbReference>
<feature type="region of interest" description="Disordered" evidence="11">
    <location>
        <begin position="560"/>
        <end position="582"/>
    </location>
</feature>
<dbReference type="PANTHER" id="PTHR48056:SF81">
    <property type="entry name" value="RECEPTOR PROTEIN-TYROSINE KINASE CEPR1"/>
    <property type="match status" value="1"/>
</dbReference>
<reference evidence="14" key="1">
    <citation type="journal article" date="2019" name="Plant J.">
        <title>Chlorella vulgaris genome assembly and annotation reveals the molecular basis for metabolic acclimation to high light conditions.</title>
        <authorList>
            <person name="Cecchin M."/>
            <person name="Marcolungo L."/>
            <person name="Rossato M."/>
            <person name="Girolomoni L."/>
            <person name="Cosentino E."/>
            <person name="Cuine S."/>
            <person name="Li-Beisson Y."/>
            <person name="Delledonne M."/>
            <person name="Ballottari M."/>
        </authorList>
    </citation>
    <scope>NUCLEOTIDE SEQUENCE</scope>
    <source>
        <strain evidence="14">211/11P</strain>
    </source>
</reference>
<dbReference type="PROSITE" id="PS00108">
    <property type="entry name" value="PROTEIN_KINASE_ST"/>
    <property type="match status" value="1"/>
</dbReference>
<evidence type="ECO:0000256" key="10">
    <source>
        <dbReference type="PROSITE-ProRule" id="PRU10141"/>
    </source>
</evidence>
<dbReference type="InterPro" id="IPR050647">
    <property type="entry name" value="Plant_LRR-RLKs"/>
</dbReference>
<feature type="chain" id="PRO_5038701944" description="Protein kinase domain-containing protein" evidence="12">
    <location>
        <begin position="19"/>
        <end position="1055"/>
    </location>
</feature>
<accession>A0A9D4YWD3</accession>
<dbReference type="InterPro" id="IPR008271">
    <property type="entry name" value="Ser/Thr_kinase_AS"/>
</dbReference>
<dbReference type="InterPro" id="IPR003591">
    <property type="entry name" value="Leu-rich_rpt_typical-subtyp"/>
</dbReference>
<organism evidence="14 15">
    <name type="scientific">Chlorella vulgaris</name>
    <name type="common">Green alga</name>
    <dbReference type="NCBI Taxonomy" id="3077"/>
    <lineage>
        <taxon>Eukaryota</taxon>
        <taxon>Viridiplantae</taxon>
        <taxon>Chlorophyta</taxon>
        <taxon>core chlorophytes</taxon>
        <taxon>Trebouxiophyceae</taxon>
        <taxon>Chlorellales</taxon>
        <taxon>Chlorellaceae</taxon>
        <taxon>Chlorella clade</taxon>
        <taxon>Chlorella</taxon>
    </lineage>
</organism>
<keyword evidence="7 10" id="KW-0547">Nucleotide-binding</keyword>
<comment type="similarity">
    <text evidence="3">Belongs to the protein kinase superfamily. Ser/Thr protein kinase family.</text>
</comment>
<feature type="region of interest" description="Disordered" evidence="11">
    <location>
        <begin position="489"/>
        <end position="543"/>
    </location>
</feature>
<dbReference type="SUPFAM" id="SSF56112">
    <property type="entry name" value="Protein kinase-like (PK-like)"/>
    <property type="match status" value="1"/>
</dbReference>
<dbReference type="SMART" id="SM00369">
    <property type="entry name" value="LRR_TYP"/>
    <property type="match status" value="6"/>
</dbReference>
<dbReference type="Gene3D" id="1.10.510.10">
    <property type="entry name" value="Transferase(Phosphotransferase) domain 1"/>
    <property type="match status" value="1"/>
</dbReference>
<evidence type="ECO:0000313" key="14">
    <source>
        <dbReference type="EMBL" id="KAI3429892.1"/>
    </source>
</evidence>
<keyword evidence="12" id="KW-0732">Signal</keyword>
<gene>
    <name evidence="14" type="ORF">D9Q98_010203</name>
</gene>
<dbReference type="InterPro" id="IPR001611">
    <property type="entry name" value="Leu-rich_rpt"/>
</dbReference>
<keyword evidence="4" id="KW-0433">Leucine-rich repeat</keyword>
<dbReference type="SMART" id="SM00220">
    <property type="entry name" value="S_TKc"/>
    <property type="match status" value="1"/>
</dbReference>
<feature type="signal peptide" evidence="12">
    <location>
        <begin position="1"/>
        <end position="18"/>
    </location>
</feature>
<feature type="binding site" evidence="10">
    <location>
        <position position="691"/>
    </location>
    <ligand>
        <name>ATP</name>
        <dbReference type="ChEBI" id="CHEBI:30616"/>
    </ligand>
</feature>
<feature type="region of interest" description="Disordered" evidence="11">
    <location>
        <begin position="907"/>
        <end position="1055"/>
    </location>
</feature>
<evidence type="ECO:0000256" key="12">
    <source>
        <dbReference type="SAM" id="SignalP"/>
    </source>
</evidence>
<protein>
    <recommendedName>
        <fullName evidence="13">Protein kinase domain-containing protein</fullName>
    </recommendedName>
</protein>
<dbReference type="InterPro" id="IPR000719">
    <property type="entry name" value="Prot_kinase_dom"/>
</dbReference>
<evidence type="ECO:0000256" key="8">
    <source>
        <dbReference type="ARBA" id="ARBA00022777"/>
    </source>
</evidence>
<evidence type="ECO:0000259" key="13">
    <source>
        <dbReference type="PROSITE" id="PS50011"/>
    </source>
</evidence>
<keyword evidence="9 10" id="KW-0067">ATP-binding</keyword>
<evidence type="ECO:0000313" key="15">
    <source>
        <dbReference type="Proteomes" id="UP001055712"/>
    </source>
</evidence>
<feature type="compositionally biased region" description="Gly residues" evidence="11">
    <location>
        <begin position="1046"/>
        <end position="1055"/>
    </location>
</feature>
<feature type="compositionally biased region" description="Low complexity" evidence="11">
    <location>
        <begin position="951"/>
        <end position="965"/>
    </location>
</feature>
<feature type="compositionally biased region" description="Basic and acidic residues" evidence="11">
    <location>
        <begin position="521"/>
        <end position="531"/>
    </location>
</feature>
<feature type="compositionally biased region" description="Low complexity" evidence="11">
    <location>
        <begin position="922"/>
        <end position="943"/>
    </location>
</feature>
<evidence type="ECO:0000256" key="5">
    <source>
        <dbReference type="ARBA" id="ARBA00022679"/>
    </source>
</evidence>
<feature type="compositionally biased region" description="Polar residues" evidence="11">
    <location>
        <begin position="560"/>
        <end position="569"/>
    </location>
</feature>
<dbReference type="PANTHER" id="PTHR48056">
    <property type="entry name" value="LRR RECEPTOR-LIKE SERINE/THREONINE-PROTEIN KINASE-RELATED"/>
    <property type="match status" value="1"/>
</dbReference>
<dbReference type="SUPFAM" id="SSF52058">
    <property type="entry name" value="L domain-like"/>
    <property type="match status" value="1"/>
</dbReference>
<reference evidence="14" key="2">
    <citation type="submission" date="2020-11" db="EMBL/GenBank/DDBJ databases">
        <authorList>
            <person name="Cecchin M."/>
            <person name="Marcolungo L."/>
            <person name="Rossato M."/>
            <person name="Girolomoni L."/>
            <person name="Cosentino E."/>
            <person name="Cuine S."/>
            <person name="Li-Beisson Y."/>
            <person name="Delledonne M."/>
            <person name="Ballottari M."/>
        </authorList>
    </citation>
    <scope>NUCLEOTIDE SEQUENCE</scope>
    <source>
        <strain evidence="14">211/11P</strain>
        <tissue evidence="14">Whole cell</tissue>
    </source>
</reference>
<evidence type="ECO:0000256" key="7">
    <source>
        <dbReference type="ARBA" id="ARBA00022741"/>
    </source>
</evidence>
<name>A0A9D4YWD3_CHLVU</name>
<dbReference type="InterPro" id="IPR017441">
    <property type="entry name" value="Protein_kinase_ATP_BS"/>
</dbReference>
<evidence type="ECO:0000256" key="6">
    <source>
        <dbReference type="ARBA" id="ARBA00022737"/>
    </source>
</evidence>
<evidence type="ECO:0000256" key="2">
    <source>
        <dbReference type="ARBA" id="ARBA00004430"/>
    </source>
</evidence>
<dbReference type="InterPro" id="IPR013210">
    <property type="entry name" value="LRR_N_plant-typ"/>
</dbReference>
<evidence type="ECO:0000256" key="4">
    <source>
        <dbReference type="ARBA" id="ARBA00022614"/>
    </source>
</evidence>
<evidence type="ECO:0000256" key="11">
    <source>
        <dbReference type="SAM" id="MobiDB-lite"/>
    </source>
</evidence>
<dbReference type="GO" id="GO:0004672">
    <property type="term" value="F:protein kinase activity"/>
    <property type="evidence" value="ECO:0007669"/>
    <property type="project" value="InterPro"/>
</dbReference>
<feature type="region of interest" description="Disordered" evidence="11">
    <location>
        <begin position="394"/>
        <end position="413"/>
    </location>
</feature>
<comment type="caution">
    <text evidence="14">The sequence shown here is derived from an EMBL/GenBank/DDBJ whole genome shotgun (WGS) entry which is preliminary data.</text>
</comment>
<dbReference type="InterPro" id="IPR032675">
    <property type="entry name" value="LRR_dom_sf"/>
</dbReference>
<keyword evidence="8" id="KW-0418">Kinase</keyword>